<keyword evidence="1" id="KW-0472">Membrane</keyword>
<feature type="transmembrane region" description="Helical" evidence="1">
    <location>
        <begin position="17"/>
        <end position="50"/>
    </location>
</feature>
<keyword evidence="1" id="KW-1133">Transmembrane helix</keyword>
<gene>
    <name evidence="2" type="ORF">J7W16_18880</name>
</gene>
<keyword evidence="1" id="KW-0812">Transmembrane</keyword>
<comment type="caution">
    <text evidence="2">The sequence shown here is derived from an EMBL/GenBank/DDBJ whole genome shotgun (WGS) entry which is preliminary data.</text>
</comment>
<proteinExistence type="predicted"/>
<evidence type="ECO:0000313" key="2">
    <source>
        <dbReference type="EMBL" id="MBP3953192.1"/>
    </source>
</evidence>
<organism evidence="2 3">
    <name type="scientific">Halalkalibacter suaedae</name>
    <dbReference type="NCBI Taxonomy" id="2822140"/>
    <lineage>
        <taxon>Bacteria</taxon>
        <taxon>Bacillati</taxon>
        <taxon>Bacillota</taxon>
        <taxon>Bacilli</taxon>
        <taxon>Bacillales</taxon>
        <taxon>Bacillaceae</taxon>
        <taxon>Halalkalibacter</taxon>
    </lineage>
</organism>
<sequence length="79" mass="9123">MICQKEPKEESNPIKQLIFVSGFLALLIIVYAIIIHPFCLLAIPVLTLFVMIRVTQLPRSNERQDQSNCFGRQYQKKGM</sequence>
<dbReference type="RefSeq" id="WP_210599047.1">
    <property type="nucleotide sequence ID" value="NZ_JAGKSQ010000010.1"/>
</dbReference>
<dbReference type="AlphaFoldDB" id="A0A940WYJ5"/>
<dbReference type="EMBL" id="JAGKSQ010000010">
    <property type="protein sequence ID" value="MBP3953192.1"/>
    <property type="molecule type" value="Genomic_DNA"/>
</dbReference>
<accession>A0A940WYJ5</accession>
<evidence type="ECO:0000313" key="3">
    <source>
        <dbReference type="Proteomes" id="UP000678228"/>
    </source>
</evidence>
<protein>
    <submittedName>
        <fullName evidence="2">Uncharacterized protein</fullName>
    </submittedName>
</protein>
<name>A0A940WYJ5_9BACI</name>
<keyword evidence="3" id="KW-1185">Reference proteome</keyword>
<evidence type="ECO:0000256" key="1">
    <source>
        <dbReference type="SAM" id="Phobius"/>
    </source>
</evidence>
<reference evidence="2" key="1">
    <citation type="submission" date="2021-03" db="EMBL/GenBank/DDBJ databases">
        <title>Bacillus suaedae sp. nov., isolated from Suaeda aralocaspica.</title>
        <authorList>
            <person name="Lei R.F.R."/>
        </authorList>
    </citation>
    <scope>NUCLEOTIDE SEQUENCE</scope>
    <source>
        <strain evidence="2">YZJH907-2</strain>
    </source>
</reference>
<dbReference type="Proteomes" id="UP000678228">
    <property type="component" value="Unassembled WGS sequence"/>
</dbReference>